<proteinExistence type="predicted"/>
<dbReference type="AlphaFoldDB" id="A0A0D9WX73"/>
<dbReference type="HOGENOM" id="CLU_378298_0_0_1"/>
<dbReference type="Proteomes" id="UP000032180">
    <property type="component" value="Chromosome 7"/>
</dbReference>
<dbReference type="EnsemblPlants" id="LPERR07G07350.2">
    <property type="protein sequence ID" value="LPERR07G07350.2"/>
    <property type="gene ID" value="LPERR07G07350"/>
</dbReference>
<sequence length="733" mass="82432">MSVPGGTTAYQAYQKIKIKIKISMDNAGNTAPESSTPSGRGILADVTNLTAAEVRRKRERERYASLSADQKKAEVKNNRESRQRNKEATTSLTGSNLNKQTPISVDINDVESSRPCNVSIPHTAIVTGTLADVTNLSPLELKRKRQIEWYASLSAEQKQARQQKNREYRKRSKEPATPLTGAIILCIIIGSWVYLHTLDGNVTNLTAAQLSNYRARKRYNALSGDQKEARLQQMRDNYHRRKRNMTFTSISENESDQLPITPRRLSFADNTGIESSQPVFTPRRLPFSWNMMEISNTQTSDIVDHTTEDNNVVVDISGQNSGNETHQPIGVVMNEATISEHSDDDDDESFLMRGQEGDPPGRGDVSKYLSLLYVVSEMGAQDLIGGLSSYVKSIDSASTLENVWVTSSKPYLIRLTVKKLRLILMEDTRIGQDCFNLAVRSFAYQDVHTDGTVPKHCMDLRFWISLGFARGKAYHKEPTNAELFMYASSWPECGYDVSCCNSGKKLFILDPKPVSDAYSRNPAGPDSRKIMCISDNLMKAWGRCGWAEDLMQWEHVFPDIPHEDQTLSGYLVYLFMRKWSNGELKLPAYKVGTFVSICSLKISASVEYDENKPMVGDGSEGSITSKFNEKTYSGQSLRTTGQPMQWGIISFNHDRASVSSDKYIVKDLNGPLNGLSQPFVQKPKQAQCTWIQNNSNNNQRRHQSIKQWQQRQRPGSQLWLLVDSFLSPSLSST</sequence>
<accession>A0A0D9WX73</accession>
<feature type="compositionally biased region" description="Polar residues" evidence="1">
    <location>
        <begin position="88"/>
        <end position="100"/>
    </location>
</feature>
<evidence type="ECO:0000313" key="3">
    <source>
        <dbReference type="Proteomes" id="UP000032180"/>
    </source>
</evidence>
<organism evidence="2 3">
    <name type="scientific">Leersia perrieri</name>
    <dbReference type="NCBI Taxonomy" id="77586"/>
    <lineage>
        <taxon>Eukaryota</taxon>
        <taxon>Viridiplantae</taxon>
        <taxon>Streptophyta</taxon>
        <taxon>Embryophyta</taxon>
        <taxon>Tracheophyta</taxon>
        <taxon>Spermatophyta</taxon>
        <taxon>Magnoliopsida</taxon>
        <taxon>Liliopsida</taxon>
        <taxon>Poales</taxon>
        <taxon>Poaceae</taxon>
        <taxon>BOP clade</taxon>
        <taxon>Oryzoideae</taxon>
        <taxon>Oryzeae</taxon>
        <taxon>Oryzinae</taxon>
        <taxon>Leersia</taxon>
    </lineage>
</organism>
<keyword evidence="3" id="KW-1185">Reference proteome</keyword>
<feature type="region of interest" description="Disordered" evidence="1">
    <location>
        <begin position="341"/>
        <end position="363"/>
    </location>
</feature>
<evidence type="ECO:0000256" key="1">
    <source>
        <dbReference type="SAM" id="MobiDB-lite"/>
    </source>
</evidence>
<feature type="region of interest" description="Disordered" evidence="1">
    <location>
        <begin position="60"/>
        <end position="100"/>
    </location>
</feature>
<dbReference type="eggNOG" id="KOG0778">
    <property type="taxonomic scope" value="Eukaryota"/>
</dbReference>
<protein>
    <submittedName>
        <fullName evidence="2">Uncharacterized protein</fullName>
    </submittedName>
</protein>
<name>A0A0D9WX73_9ORYZ</name>
<feature type="compositionally biased region" description="Basic and acidic residues" evidence="1">
    <location>
        <begin position="60"/>
        <end position="87"/>
    </location>
</feature>
<reference evidence="2" key="3">
    <citation type="submission" date="2015-04" db="UniProtKB">
        <authorList>
            <consortium name="EnsemblPlants"/>
        </authorList>
    </citation>
    <scope>IDENTIFICATION</scope>
</reference>
<dbReference type="Gramene" id="LPERR07G07350.2">
    <property type="protein sequence ID" value="LPERR07G07350.2"/>
    <property type="gene ID" value="LPERR07G07350"/>
</dbReference>
<evidence type="ECO:0000313" key="2">
    <source>
        <dbReference type="EnsemblPlants" id="LPERR07G07350.2"/>
    </source>
</evidence>
<reference evidence="3" key="2">
    <citation type="submission" date="2013-12" db="EMBL/GenBank/DDBJ databases">
        <authorList>
            <person name="Yu Y."/>
            <person name="Lee S."/>
            <person name="de Baynast K."/>
            <person name="Wissotski M."/>
            <person name="Liu L."/>
            <person name="Talag J."/>
            <person name="Goicoechea J."/>
            <person name="Angelova A."/>
            <person name="Jetty R."/>
            <person name="Kudrna D."/>
            <person name="Golser W."/>
            <person name="Rivera L."/>
            <person name="Zhang J."/>
            <person name="Wing R."/>
        </authorList>
    </citation>
    <scope>NUCLEOTIDE SEQUENCE</scope>
</reference>
<reference evidence="2 3" key="1">
    <citation type="submission" date="2012-08" db="EMBL/GenBank/DDBJ databases">
        <title>Oryza genome evolution.</title>
        <authorList>
            <person name="Wing R.A."/>
        </authorList>
    </citation>
    <scope>NUCLEOTIDE SEQUENCE</scope>
</reference>